<accession>A0A2R6WYB0</accession>
<protein>
    <submittedName>
        <fullName evidence="1">Uncharacterized protein</fullName>
    </submittedName>
</protein>
<dbReference type="AlphaFoldDB" id="A0A2R6WYB0"/>
<evidence type="ECO:0000313" key="1">
    <source>
        <dbReference type="EMBL" id="PTQ38841.1"/>
    </source>
</evidence>
<evidence type="ECO:0000313" key="2">
    <source>
        <dbReference type="Proteomes" id="UP000244005"/>
    </source>
</evidence>
<reference evidence="2" key="1">
    <citation type="journal article" date="2017" name="Cell">
        <title>Insights into land plant evolution garnered from the Marchantia polymorpha genome.</title>
        <authorList>
            <person name="Bowman J.L."/>
            <person name="Kohchi T."/>
            <person name="Yamato K.T."/>
            <person name="Jenkins J."/>
            <person name="Shu S."/>
            <person name="Ishizaki K."/>
            <person name="Yamaoka S."/>
            <person name="Nishihama R."/>
            <person name="Nakamura Y."/>
            <person name="Berger F."/>
            <person name="Adam C."/>
            <person name="Aki S.S."/>
            <person name="Althoff F."/>
            <person name="Araki T."/>
            <person name="Arteaga-Vazquez M.A."/>
            <person name="Balasubrmanian S."/>
            <person name="Barry K."/>
            <person name="Bauer D."/>
            <person name="Boehm C.R."/>
            <person name="Briginshaw L."/>
            <person name="Caballero-Perez J."/>
            <person name="Catarino B."/>
            <person name="Chen F."/>
            <person name="Chiyoda S."/>
            <person name="Chovatia M."/>
            <person name="Davies K.M."/>
            <person name="Delmans M."/>
            <person name="Demura T."/>
            <person name="Dierschke T."/>
            <person name="Dolan L."/>
            <person name="Dorantes-Acosta A.E."/>
            <person name="Eklund D.M."/>
            <person name="Florent S.N."/>
            <person name="Flores-Sandoval E."/>
            <person name="Fujiyama A."/>
            <person name="Fukuzawa H."/>
            <person name="Galik B."/>
            <person name="Grimanelli D."/>
            <person name="Grimwood J."/>
            <person name="Grossniklaus U."/>
            <person name="Hamada T."/>
            <person name="Haseloff J."/>
            <person name="Hetherington A.J."/>
            <person name="Higo A."/>
            <person name="Hirakawa Y."/>
            <person name="Hundley H.N."/>
            <person name="Ikeda Y."/>
            <person name="Inoue K."/>
            <person name="Inoue S.I."/>
            <person name="Ishida S."/>
            <person name="Jia Q."/>
            <person name="Kakita M."/>
            <person name="Kanazawa T."/>
            <person name="Kawai Y."/>
            <person name="Kawashima T."/>
            <person name="Kennedy M."/>
            <person name="Kinose K."/>
            <person name="Kinoshita T."/>
            <person name="Kohara Y."/>
            <person name="Koide E."/>
            <person name="Komatsu K."/>
            <person name="Kopischke S."/>
            <person name="Kubo M."/>
            <person name="Kyozuka J."/>
            <person name="Lagercrantz U."/>
            <person name="Lin S.S."/>
            <person name="Lindquist E."/>
            <person name="Lipzen A.M."/>
            <person name="Lu C.W."/>
            <person name="De Luna E."/>
            <person name="Martienssen R.A."/>
            <person name="Minamino N."/>
            <person name="Mizutani M."/>
            <person name="Mizutani M."/>
            <person name="Mochizuki N."/>
            <person name="Monte I."/>
            <person name="Mosher R."/>
            <person name="Nagasaki H."/>
            <person name="Nakagami H."/>
            <person name="Naramoto S."/>
            <person name="Nishitani K."/>
            <person name="Ohtani M."/>
            <person name="Okamoto T."/>
            <person name="Okumura M."/>
            <person name="Phillips J."/>
            <person name="Pollak B."/>
            <person name="Reinders A."/>
            <person name="Rovekamp M."/>
            <person name="Sano R."/>
            <person name="Sawa S."/>
            <person name="Schmid M.W."/>
            <person name="Shirakawa M."/>
            <person name="Solano R."/>
            <person name="Spunde A."/>
            <person name="Suetsugu N."/>
            <person name="Sugano S."/>
            <person name="Sugiyama A."/>
            <person name="Sun R."/>
            <person name="Suzuki Y."/>
            <person name="Takenaka M."/>
            <person name="Takezawa D."/>
            <person name="Tomogane H."/>
            <person name="Tsuzuki M."/>
            <person name="Ueda T."/>
            <person name="Umeda M."/>
            <person name="Ward J.M."/>
            <person name="Watanabe Y."/>
            <person name="Yazaki K."/>
            <person name="Yokoyama R."/>
            <person name="Yoshitake Y."/>
            <person name="Yotsui I."/>
            <person name="Zachgo S."/>
            <person name="Schmutz J."/>
        </authorList>
    </citation>
    <scope>NUCLEOTIDE SEQUENCE [LARGE SCALE GENOMIC DNA]</scope>
    <source>
        <strain evidence="2">Tak-1</strain>
    </source>
</reference>
<dbReference type="Proteomes" id="UP000244005">
    <property type="component" value="Unassembled WGS sequence"/>
</dbReference>
<organism evidence="1 2">
    <name type="scientific">Marchantia polymorpha</name>
    <name type="common">Common liverwort</name>
    <name type="synonym">Marchantia aquatica</name>
    <dbReference type="NCBI Taxonomy" id="3197"/>
    <lineage>
        <taxon>Eukaryota</taxon>
        <taxon>Viridiplantae</taxon>
        <taxon>Streptophyta</taxon>
        <taxon>Embryophyta</taxon>
        <taxon>Marchantiophyta</taxon>
        <taxon>Marchantiopsida</taxon>
        <taxon>Marchantiidae</taxon>
        <taxon>Marchantiales</taxon>
        <taxon>Marchantiaceae</taxon>
        <taxon>Marchantia</taxon>
    </lineage>
</organism>
<sequence>MLPPVECLLSRTTDTSFIYASVRGLSGVPLRSANDQSTDFVTNFSRAFAMHTLARPRHFITRSSRENFCTDVINAPEFCASANPFSPSAALLQYCPNPLAV</sequence>
<proteinExistence type="predicted"/>
<gene>
    <name evidence="1" type="ORF">MARPO_0049s0115</name>
</gene>
<name>A0A2R6WYB0_MARPO</name>
<dbReference type="EMBL" id="KZ772721">
    <property type="protein sequence ID" value="PTQ38841.1"/>
    <property type="molecule type" value="Genomic_DNA"/>
</dbReference>
<keyword evidence="2" id="KW-1185">Reference proteome</keyword>